<gene>
    <name evidence="2" type="ORF">K505DRAFT_69271</name>
</gene>
<feature type="compositionally biased region" description="Basic and acidic residues" evidence="1">
    <location>
        <begin position="207"/>
        <end position="219"/>
    </location>
</feature>
<feature type="region of interest" description="Disordered" evidence="1">
    <location>
        <begin position="77"/>
        <end position="219"/>
    </location>
</feature>
<proteinExistence type="predicted"/>
<keyword evidence="3" id="KW-1185">Reference proteome</keyword>
<dbReference type="OrthoDB" id="3794829at2759"/>
<feature type="compositionally biased region" description="Low complexity" evidence="1">
    <location>
        <begin position="178"/>
        <end position="190"/>
    </location>
</feature>
<feature type="compositionally biased region" description="Gly residues" evidence="1">
    <location>
        <begin position="147"/>
        <end position="156"/>
    </location>
</feature>
<organism evidence="2 3">
    <name type="scientific">Melanomma pulvis-pyrius CBS 109.77</name>
    <dbReference type="NCBI Taxonomy" id="1314802"/>
    <lineage>
        <taxon>Eukaryota</taxon>
        <taxon>Fungi</taxon>
        <taxon>Dikarya</taxon>
        <taxon>Ascomycota</taxon>
        <taxon>Pezizomycotina</taxon>
        <taxon>Dothideomycetes</taxon>
        <taxon>Pleosporomycetidae</taxon>
        <taxon>Pleosporales</taxon>
        <taxon>Melanommataceae</taxon>
        <taxon>Melanomma</taxon>
    </lineage>
</organism>
<dbReference type="AlphaFoldDB" id="A0A6A6X4M2"/>
<feature type="compositionally biased region" description="Basic and acidic residues" evidence="1">
    <location>
        <begin position="77"/>
        <end position="130"/>
    </location>
</feature>
<accession>A0A6A6X4M2</accession>
<name>A0A6A6X4M2_9PLEO</name>
<evidence type="ECO:0000313" key="2">
    <source>
        <dbReference type="EMBL" id="KAF2791188.1"/>
    </source>
</evidence>
<protein>
    <submittedName>
        <fullName evidence="2">Uncharacterized protein</fullName>
    </submittedName>
</protein>
<evidence type="ECO:0000313" key="3">
    <source>
        <dbReference type="Proteomes" id="UP000799757"/>
    </source>
</evidence>
<sequence length="219" mass="24082">MCIYWRKGHLCGCASRFYVETCRPALLAHKTCEKVIEDLELRKSYFKCYDCLREEVRQEIRAANLAAEQAAAAVKRAQEDKKKVEELAREQARKDKIRKDAEERAQKERDEDAKRERDRKAEIERQRREGGLWVDASAGKKGKGRKSGGAGGGSGPGTPMAILTPKKGMGSPSPTPKAPTQALAAPQAPAGVDPGGRAGRWGPAKKVVKEGDRAVGWKK</sequence>
<reference evidence="2" key="1">
    <citation type="journal article" date="2020" name="Stud. Mycol.">
        <title>101 Dothideomycetes genomes: a test case for predicting lifestyles and emergence of pathogens.</title>
        <authorList>
            <person name="Haridas S."/>
            <person name="Albert R."/>
            <person name="Binder M."/>
            <person name="Bloem J."/>
            <person name="Labutti K."/>
            <person name="Salamov A."/>
            <person name="Andreopoulos B."/>
            <person name="Baker S."/>
            <person name="Barry K."/>
            <person name="Bills G."/>
            <person name="Bluhm B."/>
            <person name="Cannon C."/>
            <person name="Castanera R."/>
            <person name="Culley D."/>
            <person name="Daum C."/>
            <person name="Ezra D."/>
            <person name="Gonzalez J."/>
            <person name="Henrissat B."/>
            <person name="Kuo A."/>
            <person name="Liang C."/>
            <person name="Lipzen A."/>
            <person name="Lutzoni F."/>
            <person name="Magnuson J."/>
            <person name="Mondo S."/>
            <person name="Nolan M."/>
            <person name="Ohm R."/>
            <person name="Pangilinan J."/>
            <person name="Park H.-J."/>
            <person name="Ramirez L."/>
            <person name="Alfaro M."/>
            <person name="Sun H."/>
            <person name="Tritt A."/>
            <person name="Yoshinaga Y."/>
            <person name="Zwiers L.-H."/>
            <person name="Turgeon B."/>
            <person name="Goodwin S."/>
            <person name="Spatafora J."/>
            <person name="Crous P."/>
            <person name="Grigoriev I."/>
        </authorList>
    </citation>
    <scope>NUCLEOTIDE SEQUENCE</scope>
    <source>
        <strain evidence="2">CBS 109.77</strain>
    </source>
</reference>
<dbReference type="EMBL" id="MU002033">
    <property type="protein sequence ID" value="KAF2791188.1"/>
    <property type="molecule type" value="Genomic_DNA"/>
</dbReference>
<dbReference type="Proteomes" id="UP000799757">
    <property type="component" value="Unassembled WGS sequence"/>
</dbReference>
<evidence type="ECO:0000256" key="1">
    <source>
        <dbReference type="SAM" id="MobiDB-lite"/>
    </source>
</evidence>